<dbReference type="EMBL" id="LIAV01000154">
    <property type="protein sequence ID" value="KRO40228.1"/>
    <property type="molecule type" value="Genomic_DNA"/>
</dbReference>
<evidence type="ECO:0000313" key="5">
    <source>
        <dbReference type="EMBL" id="KRO40228.1"/>
    </source>
</evidence>
<comment type="similarity">
    <text evidence="1">Belongs to the HMG-CoA lyase family.</text>
</comment>
<reference evidence="6" key="1">
    <citation type="submission" date="2015-10" db="EMBL/GenBank/DDBJ databases">
        <title>Metagenome-Assembled Genomes uncover a global brackish microbiome.</title>
        <authorList>
            <person name="Hugerth L.W."/>
            <person name="Larsson J."/>
            <person name="Alneberg J."/>
            <person name="Lindh M.V."/>
            <person name="Legrand C."/>
            <person name="Pinhassi J."/>
            <person name="Andersson A."/>
        </authorList>
    </citation>
    <scope>NUCLEOTIDE SEQUENCE [LARGE SCALE GENOMIC DNA]</scope>
</reference>
<dbReference type="Proteomes" id="UP000050874">
    <property type="component" value="Unassembled WGS sequence"/>
</dbReference>
<dbReference type="PANTHER" id="PTHR42738:SF7">
    <property type="entry name" value="HYDROXYMETHYLGLUTARYL-COA LYASE"/>
    <property type="match status" value="1"/>
</dbReference>
<dbReference type="FunFam" id="3.20.20.70:FF:000071">
    <property type="entry name" value="Hydroxymethylglutaryl-CoA lyase"/>
    <property type="match status" value="1"/>
</dbReference>
<evidence type="ECO:0000259" key="4">
    <source>
        <dbReference type="PROSITE" id="PS50991"/>
    </source>
</evidence>
<dbReference type="NCBIfam" id="NF004283">
    <property type="entry name" value="PRK05692.1"/>
    <property type="match status" value="1"/>
</dbReference>
<dbReference type="Gene3D" id="3.20.20.70">
    <property type="entry name" value="Aldolase class I"/>
    <property type="match status" value="1"/>
</dbReference>
<dbReference type="InterPro" id="IPR043594">
    <property type="entry name" value="HMGL"/>
</dbReference>
<dbReference type="SUPFAM" id="SSF51569">
    <property type="entry name" value="Aldolase"/>
    <property type="match status" value="1"/>
</dbReference>
<accession>A0A0R2PQI1</accession>
<evidence type="ECO:0000313" key="6">
    <source>
        <dbReference type="Proteomes" id="UP000050874"/>
    </source>
</evidence>
<organism evidence="5 6">
    <name type="scientific">SAR86 cluster bacterium BACL1 MAG-120920-bin57</name>
    <dbReference type="NCBI Taxonomy" id="1655571"/>
    <lineage>
        <taxon>Bacteria</taxon>
        <taxon>Pseudomonadati</taxon>
        <taxon>Pseudomonadota</taxon>
        <taxon>Gammaproteobacteria</taxon>
        <taxon>SAR86 cluster</taxon>
    </lineage>
</organism>
<feature type="domain" description="Pyruvate carboxyltransferase" evidence="4">
    <location>
        <begin position="6"/>
        <end position="273"/>
    </location>
</feature>
<proteinExistence type="inferred from homology"/>
<evidence type="ECO:0000256" key="3">
    <source>
        <dbReference type="ARBA" id="ARBA00023239"/>
    </source>
</evidence>
<dbReference type="CDD" id="cd07938">
    <property type="entry name" value="DRE_TIM_HMGL"/>
    <property type="match status" value="1"/>
</dbReference>
<dbReference type="PROSITE" id="PS50991">
    <property type="entry name" value="PYR_CT"/>
    <property type="match status" value="1"/>
</dbReference>
<comment type="caution">
    <text evidence="5">The sequence shown here is derived from an EMBL/GenBank/DDBJ whole genome shotgun (WGS) entry which is preliminary data.</text>
</comment>
<dbReference type="InterPro" id="IPR000891">
    <property type="entry name" value="PYR_CT"/>
</dbReference>
<dbReference type="GO" id="GO:0004419">
    <property type="term" value="F:hydroxymethylglutaryl-CoA lyase activity"/>
    <property type="evidence" value="ECO:0007669"/>
    <property type="project" value="TreeGrafter"/>
</dbReference>
<keyword evidence="2" id="KW-0479">Metal-binding</keyword>
<gene>
    <name evidence="5" type="ORF">ABR63_01330</name>
</gene>
<protein>
    <submittedName>
        <fullName evidence="5">Hydroxymethylglutaryl-CoA lyase</fullName>
    </submittedName>
</protein>
<sequence length="305" mass="32378">MNSEFVYINEVGPRDGLQNQKIILDVKDRLELISLLMGANISGIEAASFVNPKAVPAMAGAHEIIDGLKAAENCDISVLVPNMKGFELACEAGAKIIAVVPSATETMNQKNINMSLSETIDSACKILQTAKSQKLQTRAYVAVAWECPYEGIVQPSTVISIAHKLLAAGADEIILADTIGAANPASVDLLFKACVKEFSPSILSGHFHDTRAMALANVYAALSQGIRKFDTCIGGLGGCPFAPGAAGNLATEDLANMLNQMGFETKVDLPKLLEIVEFCSNKLGSPLGGRMSRWLTKSGQQPQNI</sequence>
<dbReference type="GO" id="GO:0046872">
    <property type="term" value="F:metal ion binding"/>
    <property type="evidence" value="ECO:0007669"/>
    <property type="project" value="UniProtKB-KW"/>
</dbReference>
<dbReference type="PANTHER" id="PTHR42738">
    <property type="entry name" value="HYDROXYMETHYLGLUTARYL-COA LYASE"/>
    <property type="match status" value="1"/>
</dbReference>
<name>A0A0R2PQI1_9GAMM</name>
<dbReference type="AlphaFoldDB" id="A0A0R2PQI1"/>
<evidence type="ECO:0000256" key="1">
    <source>
        <dbReference type="ARBA" id="ARBA00009405"/>
    </source>
</evidence>
<dbReference type="GO" id="GO:0006552">
    <property type="term" value="P:L-leucine catabolic process"/>
    <property type="evidence" value="ECO:0007669"/>
    <property type="project" value="TreeGrafter"/>
</dbReference>
<dbReference type="Pfam" id="PF00682">
    <property type="entry name" value="HMGL-like"/>
    <property type="match status" value="1"/>
</dbReference>
<keyword evidence="3 5" id="KW-0456">Lyase</keyword>
<dbReference type="GO" id="GO:0046951">
    <property type="term" value="P:ketone body biosynthetic process"/>
    <property type="evidence" value="ECO:0007669"/>
    <property type="project" value="TreeGrafter"/>
</dbReference>
<evidence type="ECO:0000256" key="2">
    <source>
        <dbReference type="ARBA" id="ARBA00022723"/>
    </source>
</evidence>
<dbReference type="InterPro" id="IPR013785">
    <property type="entry name" value="Aldolase_TIM"/>
</dbReference>